<sequence>MPGMGASSRIFEKIDLPKDQFEFHYLEWLIPYSNETLSNYTTRIQEEIKHENPVLIGVSFGGIIVQELAKKISTKKTIIISSVRSHTEFPKRMKWAQKLLLYKFFPTRWVNQIETILKKHGNEKAKRRIDLYSNYMSIRDSSYLDWAFKNILNWKEPHPNPNVIHIHGDKDEVFPIQYIKNAIVIKGGTHAMILMRYRWFNKHLPTIISNKNYE</sequence>
<dbReference type="Proteomes" id="UP000243887">
    <property type="component" value="Unassembled WGS sequence"/>
</dbReference>
<evidence type="ECO:0000313" key="2">
    <source>
        <dbReference type="Proteomes" id="UP000243887"/>
    </source>
</evidence>
<protein>
    <submittedName>
        <fullName evidence="1">Pimeloyl-ACP methyl ester carboxylesterase</fullName>
    </submittedName>
</protein>
<reference evidence="2" key="1">
    <citation type="submission" date="2016-10" db="EMBL/GenBank/DDBJ databases">
        <authorList>
            <person name="Varghese N."/>
            <person name="Submissions S."/>
        </authorList>
    </citation>
    <scope>NUCLEOTIDE SEQUENCE [LARGE SCALE GENOMIC DNA]</scope>
    <source>
        <strain evidence="2">DSM 26542</strain>
    </source>
</reference>
<name>A0A1I3PJG9_9FLAO</name>
<proteinExistence type="predicted"/>
<keyword evidence="2" id="KW-1185">Reference proteome</keyword>
<gene>
    <name evidence="1" type="ORF">SAMN04487893_104157</name>
</gene>
<evidence type="ECO:0000313" key="1">
    <source>
        <dbReference type="EMBL" id="SFJ21652.1"/>
    </source>
</evidence>
<dbReference type="STRING" id="1150112.SAMN04487893_104157"/>
<dbReference type="Gene3D" id="3.40.50.1820">
    <property type="entry name" value="alpha/beta hydrolase"/>
    <property type="match status" value="1"/>
</dbReference>
<dbReference type="SUPFAM" id="SSF53474">
    <property type="entry name" value="alpha/beta-Hydrolases"/>
    <property type="match status" value="1"/>
</dbReference>
<accession>A0A1I3PJG9</accession>
<dbReference type="EMBL" id="FORU01000004">
    <property type="protein sequence ID" value="SFJ21652.1"/>
    <property type="molecule type" value="Genomic_DNA"/>
</dbReference>
<organism evidence="1 2">
    <name type="scientific">Myroides guanonis</name>
    <dbReference type="NCBI Taxonomy" id="1150112"/>
    <lineage>
        <taxon>Bacteria</taxon>
        <taxon>Pseudomonadati</taxon>
        <taxon>Bacteroidota</taxon>
        <taxon>Flavobacteriia</taxon>
        <taxon>Flavobacteriales</taxon>
        <taxon>Flavobacteriaceae</taxon>
        <taxon>Myroides</taxon>
    </lineage>
</organism>
<dbReference type="InterPro" id="IPR029058">
    <property type="entry name" value="AB_hydrolase_fold"/>
</dbReference>
<dbReference type="AlphaFoldDB" id="A0A1I3PJG9"/>